<dbReference type="AlphaFoldDB" id="A0A8J7KX44"/>
<dbReference type="Proteomes" id="UP000622552">
    <property type="component" value="Unassembled WGS sequence"/>
</dbReference>
<name>A0A8J7KX44_9ACTN</name>
<keyword evidence="3" id="KW-1185">Reference proteome</keyword>
<dbReference type="EMBL" id="JADOUF010000001">
    <property type="protein sequence ID" value="MBG6137312.1"/>
    <property type="molecule type" value="Genomic_DNA"/>
</dbReference>
<dbReference type="Gene3D" id="3.30.160.160">
    <property type="entry name" value="YegP-like"/>
    <property type="match status" value="1"/>
</dbReference>
<sequence length="63" mass="6640">MAGKFEVYEDKAGKYRFRLKAGNGEIIAVGEAYETKASALKGVESVKNNAAEAKVVDMTAAAA</sequence>
<dbReference type="InterPro" id="IPR010879">
    <property type="entry name" value="DUF1508"/>
</dbReference>
<accession>A0A8J7KX44</accession>
<dbReference type="PANTHER" id="PTHR40606">
    <property type="match status" value="1"/>
</dbReference>
<dbReference type="InterPro" id="IPR036913">
    <property type="entry name" value="YegP-like_sf"/>
</dbReference>
<reference evidence="2" key="1">
    <citation type="submission" date="2020-11" db="EMBL/GenBank/DDBJ databases">
        <title>Sequencing the genomes of 1000 actinobacteria strains.</title>
        <authorList>
            <person name="Klenk H.-P."/>
        </authorList>
    </citation>
    <scope>NUCLEOTIDE SEQUENCE</scope>
    <source>
        <strain evidence="2">DSM 45356</strain>
    </source>
</reference>
<evidence type="ECO:0000313" key="3">
    <source>
        <dbReference type="Proteomes" id="UP000622552"/>
    </source>
</evidence>
<organism evidence="2 3">
    <name type="scientific">Longispora fulva</name>
    <dbReference type="NCBI Taxonomy" id="619741"/>
    <lineage>
        <taxon>Bacteria</taxon>
        <taxon>Bacillati</taxon>
        <taxon>Actinomycetota</taxon>
        <taxon>Actinomycetes</taxon>
        <taxon>Micromonosporales</taxon>
        <taxon>Micromonosporaceae</taxon>
        <taxon>Longispora</taxon>
    </lineage>
</organism>
<comment type="caution">
    <text evidence="2">The sequence shown here is derived from an EMBL/GenBank/DDBJ whole genome shotgun (WGS) entry which is preliminary data.</text>
</comment>
<feature type="domain" description="DUF1508" evidence="1">
    <location>
        <begin position="10"/>
        <end position="57"/>
    </location>
</feature>
<evidence type="ECO:0000259" key="1">
    <source>
        <dbReference type="Pfam" id="PF07411"/>
    </source>
</evidence>
<dbReference type="SUPFAM" id="SSF160113">
    <property type="entry name" value="YegP-like"/>
    <property type="match status" value="1"/>
</dbReference>
<dbReference type="Pfam" id="PF07411">
    <property type="entry name" value="DUF1508"/>
    <property type="match status" value="1"/>
</dbReference>
<dbReference type="RefSeq" id="WP_197004193.1">
    <property type="nucleotide sequence ID" value="NZ_BONS01000020.1"/>
</dbReference>
<gene>
    <name evidence="2" type="ORF">IW245_003506</name>
</gene>
<evidence type="ECO:0000313" key="2">
    <source>
        <dbReference type="EMBL" id="MBG6137312.1"/>
    </source>
</evidence>
<dbReference type="PANTHER" id="PTHR40606:SF1">
    <property type="entry name" value="UPF0339 PROTEIN YEGP"/>
    <property type="match status" value="1"/>
</dbReference>
<protein>
    <submittedName>
        <fullName evidence="2">Uncharacterized protein YegP (UPF0339 family)</fullName>
    </submittedName>
</protein>
<dbReference type="InterPro" id="IPR051141">
    <property type="entry name" value="UPF0339_domain"/>
</dbReference>
<proteinExistence type="predicted"/>